<comment type="caution">
    <text evidence="1">The sequence shown here is derived from an EMBL/GenBank/DDBJ whole genome shotgun (WGS) entry which is preliminary data.</text>
</comment>
<evidence type="ECO:0000313" key="2">
    <source>
        <dbReference type="Proteomes" id="UP000824024"/>
    </source>
</evidence>
<gene>
    <name evidence="1" type="ORF">IAA08_02830</name>
</gene>
<reference evidence="1" key="1">
    <citation type="journal article" date="2021" name="PeerJ">
        <title>Extensive microbial diversity within the chicken gut microbiome revealed by metagenomics and culture.</title>
        <authorList>
            <person name="Gilroy R."/>
            <person name="Ravi A."/>
            <person name="Getino M."/>
            <person name="Pursley I."/>
            <person name="Horton D.L."/>
            <person name="Alikhan N.F."/>
            <person name="Baker D."/>
            <person name="Gharbi K."/>
            <person name="Hall N."/>
            <person name="Watson M."/>
            <person name="Adriaenssens E.M."/>
            <person name="Foster-Nyarko E."/>
            <person name="Jarju S."/>
            <person name="Secka A."/>
            <person name="Antonio M."/>
            <person name="Oren A."/>
            <person name="Chaudhuri R.R."/>
            <person name="La Ragione R."/>
            <person name="Hildebrand F."/>
            <person name="Pallen M.J."/>
        </authorList>
    </citation>
    <scope>NUCLEOTIDE SEQUENCE</scope>
    <source>
        <strain evidence="1">CHK192-9172</strain>
    </source>
</reference>
<proteinExistence type="predicted"/>
<dbReference type="Proteomes" id="UP000824024">
    <property type="component" value="Unassembled WGS sequence"/>
</dbReference>
<organism evidence="1 2">
    <name type="scientific">Candidatus Eubacterium avistercoris</name>
    <dbReference type="NCBI Taxonomy" id="2838567"/>
    <lineage>
        <taxon>Bacteria</taxon>
        <taxon>Bacillati</taxon>
        <taxon>Bacillota</taxon>
        <taxon>Clostridia</taxon>
        <taxon>Eubacteriales</taxon>
        <taxon>Eubacteriaceae</taxon>
        <taxon>Eubacterium</taxon>
    </lineage>
</organism>
<name>A0A9D2D1M4_9FIRM</name>
<protein>
    <submittedName>
        <fullName evidence="1">AbrB family transcriptional regulator</fullName>
    </submittedName>
</protein>
<reference evidence="1" key="2">
    <citation type="submission" date="2021-04" db="EMBL/GenBank/DDBJ databases">
        <authorList>
            <person name="Gilroy R."/>
        </authorList>
    </citation>
    <scope>NUCLEOTIDE SEQUENCE</scope>
    <source>
        <strain evidence="1">CHK192-9172</strain>
    </source>
</reference>
<dbReference type="InterPro" id="IPR037914">
    <property type="entry name" value="SpoVT-AbrB_sf"/>
</dbReference>
<dbReference type="Gene3D" id="2.10.260.10">
    <property type="match status" value="1"/>
</dbReference>
<dbReference type="AlphaFoldDB" id="A0A9D2D1M4"/>
<dbReference type="EMBL" id="DXCH01000077">
    <property type="protein sequence ID" value="HIZ06855.1"/>
    <property type="molecule type" value="Genomic_DNA"/>
</dbReference>
<evidence type="ECO:0000313" key="1">
    <source>
        <dbReference type="EMBL" id="HIZ06855.1"/>
    </source>
</evidence>
<sequence>MKIKPVYKPVDEKGRVLIPQNIRDAAKIQRGDIVRLGLSAGNVTVQKVDVIEVGVQSPETVEAYVRAAIKSMPDDVRLELISELSALIQQKGE</sequence>
<dbReference type="SUPFAM" id="SSF89447">
    <property type="entry name" value="AbrB/MazE/MraZ-like"/>
    <property type="match status" value="1"/>
</dbReference>
<accession>A0A9D2D1M4</accession>